<name>A0A9D1H045_9ACTN</name>
<proteinExistence type="predicted"/>
<dbReference type="SUPFAM" id="SSF53474">
    <property type="entry name" value="alpha/beta-Hydrolases"/>
    <property type="match status" value="1"/>
</dbReference>
<accession>A0A9D1H045</accession>
<reference evidence="2" key="2">
    <citation type="journal article" date="2021" name="PeerJ">
        <title>Extensive microbial diversity within the chicken gut microbiome revealed by metagenomics and culture.</title>
        <authorList>
            <person name="Gilroy R."/>
            <person name="Ravi A."/>
            <person name="Getino M."/>
            <person name="Pursley I."/>
            <person name="Horton D.L."/>
            <person name="Alikhan N.F."/>
            <person name="Baker D."/>
            <person name="Gharbi K."/>
            <person name="Hall N."/>
            <person name="Watson M."/>
            <person name="Adriaenssens E.M."/>
            <person name="Foster-Nyarko E."/>
            <person name="Jarju S."/>
            <person name="Secka A."/>
            <person name="Antonio M."/>
            <person name="Oren A."/>
            <person name="Chaudhuri R.R."/>
            <person name="La Ragione R."/>
            <person name="Hildebrand F."/>
            <person name="Pallen M.J."/>
        </authorList>
    </citation>
    <scope>NUCLEOTIDE SEQUENCE</scope>
    <source>
        <strain evidence="2">ChiGjej1B1-24693</strain>
    </source>
</reference>
<reference evidence="2" key="1">
    <citation type="submission" date="2020-10" db="EMBL/GenBank/DDBJ databases">
        <authorList>
            <person name="Gilroy R."/>
        </authorList>
    </citation>
    <scope>NUCLEOTIDE SEQUENCE</scope>
    <source>
        <strain evidence="2">ChiGjej1B1-24693</strain>
    </source>
</reference>
<dbReference type="PANTHER" id="PTHR43689">
    <property type="entry name" value="HYDROLASE"/>
    <property type="match status" value="1"/>
</dbReference>
<dbReference type="PANTHER" id="PTHR43689:SF8">
    <property type="entry name" value="ALPHA_BETA-HYDROLASES SUPERFAMILY PROTEIN"/>
    <property type="match status" value="1"/>
</dbReference>
<dbReference type="PRINTS" id="PR00412">
    <property type="entry name" value="EPOXHYDRLASE"/>
</dbReference>
<dbReference type="EMBL" id="DVLP01000392">
    <property type="protein sequence ID" value="HIT76572.1"/>
    <property type="molecule type" value="Genomic_DNA"/>
</dbReference>
<dbReference type="InterPro" id="IPR000073">
    <property type="entry name" value="AB_hydrolase_1"/>
</dbReference>
<evidence type="ECO:0000313" key="3">
    <source>
        <dbReference type="Proteomes" id="UP000886842"/>
    </source>
</evidence>
<dbReference type="Pfam" id="PF00561">
    <property type="entry name" value="Abhydrolase_1"/>
    <property type="match status" value="2"/>
</dbReference>
<organism evidence="2 3">
    <name type="scientific">Candidatus Avipropionibacterium avicola</name>
    <dbReference type="NCBI Taxonomy" id="2840701"/>
    <lineage>
        <taxon>Bacteria</taxon>
        <taxon>Bacillati</taxon>
        <taxon>Actinomycetota</taxon>
        <taxon>Actinomycetes</taxon>
        <taxon>Propionibacteriales</taxon>
        <taxon>Propionibacteriaceae</taxon>
        <taxon>Propionibacteriaceae incertae sedis</taxon>
        <taxon>Candidatus Avipropionibacterium</taxon>
    </lineage>
</organism>
<keyword evidence="2" id="KW-0378">Hydrolase</keyword>
<comment type="caution">
    <text evidence="2">The sequence shown here is derived from an EMBL/GenBank/DDBJ whole genome shotgun (WGS) entry which is preliminary data.</text>
</comment>
<dbReference type="Gene3D" id="3.40.50.1820">
    <property type="entry name" value="alpha/beta hydrolase"/>
    <property type="match status" value="1"/>
</dbReference>
<feature type="domain" description="AB hydrolase-1" evidence="1">
    <location>
        <begin position="24"/>
        <end position="145"/>
    </location>
</feature>
<dbReference type="GO" id="GO:0016787">
    <property type="term" value="F:hydrolase activity"/>
    <property type="evidence" value="ECO:0007669"/>
    <property type="project" value="UniProtKB-KW"/>
</dbReference>
<evidence type="ECO:0000259" key="1">
    <source>
        <dbReference type="Pfam" id="PF00561"/>
    </source>
</evidence>
<dbReference type="AlphaFoldDB" id="A0A9D1H045"/>
<dbReference type="InterPro" id="IPR000639">
    <property type="entry name" value="Epox_hydrolase-like"/>
</dbReference>
<dbReference type="Proteomes" id="UP000886842">
    <property type="component" value="Unassembled WGS sequence"/>
</dbReference>
<protein>
    <submittedName>
        <fullName evidence="2">Alpha/beta hydrolase</fullName>
    </submittedName>
</protein>
<evidence type="ECO:0000313" key="2">
    <source>
        <dbReference type="EMBL" id="HIT76572.1"/>
    </source>
</evidence>
<dbReference type="InterPro" id="IPR029058">
    <property type="entry name" value="AB_hydrolase_fold"/>
</dbReference>
<gene>
    <name evidence="2" type="ORF">IAA98_13390</name>
</gene>
<feature type="domain" description="AB hydrolase-1" evidence="1">
    <location>
        <begin position="202"/>
        <end position="270"/>
    </location>
</feature>
<sequence>MTTTDSVDLPDGTIHYRIMGESGPPLVLLHGGGIDNGDWMWRWLAPDLATDHRVFVPDHPKHGQSWPWRTRAGQRVQQDTLARMLDHWDLESPTLIGLSLGSATSLGFALDNPDRVSRLVLTSCAGLQDRVQAHELAWLSLRRPFSWLIGRSMSAEGMRRWVRTKVAFAEYVPSDDIDALADIAADELLTKRRHGGHMFCDWNRYETGPRHHRVNFTDRIPELAQPALFVHGADDRAVPIRHPREAATTAPQGQLAVIEDAGHFVPVERPREYVAVVRKFLADTEITR</sequence>
<dbReference type="PRINTS" id="PR00111">
    <property type="entry name" value="ABHYDROLASE"/>
</dbReference>